<evidence type="ECO:0000313" key="2">
    <source>
        <dbReference type="Proteomes" id="UP000239735"/>
    </source>
</evidence>
<organism evidence="1 2">
    <name type="scientific">Candidatus Sulfuritelmatomonas gaucii</name>
    <dbReference type="NCBI Taxonomy" id="2043161"/>
    <lineage>
        <taxon>Bacteria</taxon>
        <taxon>Pseudomonadati</taxon>
        <taxon>Acidobacteriota</taxon>
        <taxon>Terriglobia</taxon>
        <taxon>Terriglobales</taxon>
        <taxon>Acidobacteriaceae</taxon>
        <taxon>Candidatus Sulfuritelmatomonas</taxon>
    </lineage>
</organism>
<evidence type="ECO:0000313" key="1">
    <source>
        <dbReference type="EMBL" id="SPE25285.1"/>
    </source>
</evidence>
<dbReference type="Proteomes" id="UP000239735">
    <property type="component" value="Unassembled WGS sequence"/>
</dbReference>
<gene>
    <name evidence="1" type="ORF">SBA5_490060</name>
</gene>
<reference evidence="2" key="1">
    <citation type="submission" date="2018-02" db="EMBL/GenBank/DDBJ databases">
        <authorList>
            <person name="Hausmann B."/>
        </authorList>
    </citation>
    <scope>NUCLEOTIDE SEQUENCE [LARGE SCALE GENOMIC DNA]</scope>
    <source>
        <strain evidence="2">Peat soil MAG SbA5</strain>
    </source>
</reference>
<protein>
    <submittedName>
        <fullName evidence="1">Uncharacterized protein</fullName>
    </submittedName>
</protein>
<sequence length="46" mass="4929">MSLAVQSLVVSCEFVAQALVLTVNTFVPPDQTPTTLHPYSAKSHTV</sequence>
<accession>A0A2N9LQB4</accession>
<proteinExistence type="predicted"/>
<name>A0A2N9LQB4_9BACT</name>
<dbReference type="AlphaFoldDB" id="A0A2N9LQB4"/>
<dbReference type="EMBL" id="OKRB01000107">
    <property type="protein sequence ID" value="SPE25285.1"/>
    <property type="molecule type" value="Genomic_DNA"/>
</dbReference>